<feature type="transmembrane region" description="Helical" evidence="13">
    <location>
        <begin position="146"/>
        <end position="169"/>
    </location>
</feature>
<comment type="caution">
    <text evidence="16">The sequence shown here is derived from an EMBL/GenBank/DDBJ whole genome shotgun (WGS) entry which is preliminary data.</text>
</comment>
<sequence length="354" mass="39352">MSSENQTNSEDMLTSHRSYVTNVYGSTQQFIPRSESMRKNDIKRLILASILCFAFMVTEIVGGILSNSLALITDAAHLLTDFGAFLVSLTSLYIAGKKRTKTMTFGFHRAEVIGALISILSIWLLTGILLYAAIQRMISQDFEIDAKIMLIVAIIGMLANVILGLGLLCPLPKKSKGITSQRHGMGLRSAFIHVVGDFVHTTGVLVVGILIYFVPSYKMADAIIAIIFSFIVLITTLTILKDIVVVLMEGVPKHISFKKIHEILFSLPQVSQVHDLRMWSLTLGKVALSAHVVIKHGENPSQVLSQALALIYNEMDIYEVTLQIEEEPEKLGSLKFRRIYLFLLKSDILNLFVI</sequence>
<comment type="similarity">
    <text evidence="2">Belongs to the cation diffusion facilitator (CDF) transporter (TC 2.A.4) family. SLC30A subfamily.</text>
</comment>
<dbReference type="SUPFAM" id="SSF161111">
    <property type="entry name" value="Cation efflux protein transmembrane domain-like"/>
    <property type="match status" value="1"/>
</dbReference>
<dbReference type="InterPro" id="IPR002524">
    <property type="entry name" value="Cation_efflux"/>
</dbReference>
<evidence type="ECO:0000256" key="13">
    <source>
        <dbReference type="SAM" id="Phobius"/>
    </source>
</evidence>
<comment type="subcellular location">
    <subcellularLocation>
        <location evidence="1">Cytoplasmic vesicle</location>
        <location evidence="1">Secretory vesicle membrane</location>
        <topology evidence="1">Multi-pass membrane protein</topology>
    </subcellularLocation>
</comment>
<keyword evidence="5" id="KW-0479">Metal-binding</keyword>
<evidence type="ECO:0000259" key="14">
    <source>
        <dbReference type="Pfam" id="PF01545"/>
    </source>
</evidence>
<comment type="catalytic activity">
    <reaction evidence="12">
        <text>Zn(2+)(in) + 2 H(+)(out) = Zn(2+)(out) + 2 H(+)(in)</text>
        <dbReference type="Rhea" id="RHEA:72627"/>
        <dbReference type="ChEBI" id="CHEBI:15378"/>
        <dbReference type="ChEBI" id="CHEBI:29105"/>
    </reaction>
</comment>
<dbReference type="GO" id="GO:0046872">
    <property type="term" value="F:metal ion binding"/>
    <property type="evidence" value="ECO:0007669"/>
    <property type="project" value="UniProtKB-KW"/>
</dbReference>
<keyword evidence="3" id="KW-0813">Transport</keyword>
<dbReference type="InterPro" id="IPR050681">
    <property type="entry name" value="CDF/SLC30A"/>
</dbReference>
<keyword evidence="8 13" id="KW-1133">Transmembrane helix</keyword>
<protein>
    <submittedName>
        <fullName evidence="16">Zinc transporter 2</fullName>
    </submittedName>
</protein>
<evidence type="ECO:0000256" key="3">
    <source>
        <dbReference type="ARBA" id="ARBA00022448"/>
    </source>
</evidence>
<dbReference type="GO" id="GO:0030658">
    <property type="term" value="C:transport vesicle membrane"/>
    <property type="evidence" value="ECO:0007669"/>
    <property type="project" value="UniProtKB-SubCell"/>
</dbReference>
<dbReference type="InterPro" id="IPR058533">
    <property type="entry name" value="Cation_efflux_TM"/>
</dbReference>
<evidence type="ECO:0000256" key="11">
    <source>
        <dbReference type="ARBA" id="ARBA00023329"/>
    </source>
</evidence>
<dbReference type="InterPro" id="IPR027469">
    <property type="entry name" value="Cation_efflux_TMD_sf"/>
</dbReference>
<dbReference type="Pfam" id="PF01545">
    <property type="entry name" value="Cation_efflux"/>
    <property type="match status" value="1"/>
</dbReference>
<dbReference type="AlphaFoldDB" id="A0AAV4QTC9"/>
<evidence type="ECO:0000256" key="8">
    <source>
        <dbReference type="ARBA" id="ARBA00022989"/>
    </source>
</evidence>
<keyword evidence="10 13" id="KW-0472">Membrane</keyword>
<evidence type="ECO:0000256" key="9">
    <source>
        <dbReference type="ARBA" id="ARBA00023065"/>
    </source>
</evidence>
<dbReference type="InterPro" id="IPR027470">
    <property type="entry name" value="Cation_efflux_CTD"/>
</dbReference>
<dbReference type="PANTHER" id="PTHR11562:SF17">
    <property type="entry name" value="RE54080P-RELATED"/>
    <property type="match status" value="1"/>
</dbReference>
<dbReference type="InterPro" id="IPR036837">
    <property type="entry name" value="Cation_efflux_CTD_sf"/>
</dbReference>
<name>A0AAV4QTC9_9ARAC</name>
<evidence type="ECO:0000256" key="6">
    <source>
        <dbReference type="ARBA" id="ARBA00022833"/>
    </source>
</evidence>
<evidence type="ECO:0000259" key="15">
    <source>
        <dbReference type="Pfam" id="PF16916"/>
    </source>
</evidence>
<dbReference type="EMBL" id="BPLQ01004902">
    <property type="protein sequence ID" value="GIY11387.1"/>
    <property type="molecule type" value="Genomic_DNA"/>
</dbReference>
<feature type="domain" description="Cation efflux protein cytoplasmic" evidence="15">
    <location>
        <begin position="252"/>
        <end position="326"/>
    </location>
</feature>
<keyword evidence="17" id="KW-1185">Reference proteome</keyword>
<evidence type="ECO:0000256" key="10">
    <source>
        <dbReference type="ARBA" id="ARBA00023136"/>
    </source>
</evidence>
<feature type="transmembrane region" description="Helical" evidence="13">
    <location>
        <begin position="190"/>
        <end position="213"/>
    </location>
</feature>
<reference evidence="16 17" key="1">
    <citation type="submission" date="2021-06" db="EMBL/GenBank/DDBJ databases">
        <title>Caerostris darwini draft genome.</title>
        <authorList>
            <person name="Kono N."/>
            <person name="Arakawa K."/>
        </authorList>
    </citation>
    <scope>NUCLEOTIDE SEQUENCE [LARGE SCALE GENOMIC DNA]</scope>
</reference>
<dbReference type="PANTHER" id="PTHR11562">
    <property type="entry name" value="CATION EFFLUX PROTEIN/ ZINC TRANSPORTER"/>
    <property type="match status" value="1"/>
</dbReference>
<dbReference type="GO" id="GO:0005886">
    <property type="term" value="C:plasma membrane"/>
    <property type="evidence" value="ECO:0007669"/>
    <property type="project" value="TreeGrafter"/>
</dbReference>
<gene>
    <name evidence="16" type="primary">Slc30a2</name>
    <name evidence="16" type="ORF">CDAR_535771</name>
</gene>
<feature type="transmembrane region" description="Helical" evidence="13">
    <location>
        <begin position="45"/>
        <end position="69"/>
    </location>
</feature>
<accession>A0AAV4QTC9</accession>
<keyword evidence="6" id="KW-0862">Zinc</keyword>
<evidence type="ECO:0000256" key="12">
    <source>
        <dbReference type="ARBA" id="ARBA00048349"/>
    </source>
</evidence>
<feature type="transmembrane region" description="Helical" evidence="13">
    <location>
        <begin position="115"/>
        <end position="134"/>
    </location>
</feature>
<keyword evidence="9" id="KW-0406">Ion transport</keyword>
<keyword evidence="7" id="KW-0864">Zinc transport</keyword>
<dbReference type="Gene3D" id="1.20.1510.10">
    <property type="entry name" value="Cation efflux protein transmembrane domain"/>
    <property type="match status" value="1"/>
</dbReference>
<feature type="transmembrane region" description="Helical" evidence="13">
    <location>
        <begin position="219"/>
        <end position="240"/>
    </location>
</feature>
<feature type="domain" description="Cation efflux protein transmembrane" evidence="14">
    <location>
        <begin position="45"/>
        <end position="248"/>
    </location>
</feature>
<organism evidence="16 17">
    <name type="scientific">Caerostris darwini</name>
    <dbReference type="NCBI Taxonomy" id="1538125"/>
    <lineage>
        <taxon>Eukaryota</taxon>
        <taxon>Metazoa</taxon>
        <taxon>Ecdysozoa</taxon>
        <taxon>Arthropoda</taxon>
        <taxon>Chelicerata</taxon>
        <taxon>Arachnida</taxon>
        <taxon>Araneae</taxon>
        <taxon>Araneomorphae</taxon>
        <taxon>Entelegynae</taxon>
        <taxon>Araneoidea</taxon>
        <taxon>Araneidae</taxon>
        <taxon>Caerostris</taxon>
    </lineage>
</organism>
<dbReference type="NCBIfam" id="TIGR01297">
    <property type="entry name" value="CDF"/>
    <property type="match status" value="1"/>
</dbReference>
<dbReference type="Pfam" id="PF16916">
    <property type="entry name" value="ZT_dimer"/>
    <property type="match status" value="1"/>
</dbReference>
<evidence type="ECO:0000256" key="4">
    <source>
        <dbReference type="ARBA" id="ARBA00022692"/>
    </source>
</evidence>
<feature type="transmembrane region" description="Helical" evidence="13">
    <location>
        <begin position="75"/>
        <end position="95"/>
    </location>
</feature>
<evidence type="ECO:0000313" key="16">
    <source>
        <dbReference type="EMBL" id="GIY11387.1"/>
    </source>
</evidence>
<evidence type="ECO:0000256" key="1">
    <source>
        <dbReference type="ARBA" id="ARBA00004638"/>
    </source>
</evidence>
<evidence type="ECO:0000313" key="17">
    <source>
        <dbReference type="Proteomes" id="UP001054837"/>
    </source>
</evidence>
<proteinExistence type="inferred from homology"/>
<dbReference type="FunFam" id="1.20.1510.10:FF:000002">
    <property type="entry name" value="zinc transporter 3 isoform X1"/>
    <property type="match status" value="1"/>
</dbReference>
<evidence type="ECO:0000256" key="5">
    <source>
        <dbReference type="ARBA" id="ARBA00022723"/>
    </source>
</evidence>
<evidence type="ECO:0000256" key="7">
    <source>
        <dbReference type="ARBA" id="ARBA00022906"/>
    </source>
</evidence>
<keyword evidence="4 13" id="KW-0812">Transmembrane</keyword>
<dbReference type="Proteomes" id="UP001054837">
    <property type="component" value="Unassembled WGS sequence"/>
</dbReference>
<dbReference type="SUPFAM" id="SSF160240">
    <property type="entry name" value="Cation efflux protein cytoplasmic domain-like"/>
    <property type="match status" value="1"/>
</dbReference>
<keyword evidence="11" id="KW-0968">Cytoplasmic vesicle</keyword>
<evidence type="ECO:0000256" key="2">
    <source>
        <dbReference type="ARBA" id="ARBA00008873"/>
    </source>
</evidence>
<dbReference type="GO" id="GO:0010043">
    <property type="term" value="P:response to zinc ion"/>
    <property type="evidence" value="ECO:0007669"/>
    <property type="project" value="TreeGrafter"/>
</dbReference>
<dbReference type="GO" id="GO:0005385">
    <property type="term" value="F:zinc ion transmembrane transporter activity"/>
    <property type="evidence" value="ECO:0007669"/>
    <property type="project" value="TreeGrafter"/>
</dbReference>